<dbReference type="CDD" id="cd00321">
    <property type="entry name" value="SO_family_Moco"/>
    <property type="match status" value="1"/>
</dbReference>
<proteinExistence type="predicted"/>
<dbReference type="OrthoDB" id="24039at2157"/>
<dbReference type="KEGG" id="vmo:VMUT_0310"/>
<dbReference type="InterPro" id="IPR000572">
    <property type="entry name" value="OxRdtase_Mopterin-bd_dom"/>
</dbReference>
<dbReference type="PANTHER" id="PTHR43032">
    <property type="entry name" value="PROTEIN-METHIONINE-SULFOXIDE REDUCTASE"/>
    <property type="match status" value="1"/>
</dbReference>
<evidence type="ECO:0000259" key="2">
    <source>
        <dbReference type="Pfam" id="PF00174"/>
    </source>
</evidence>
<dbReference type="RefSeq" id="WP_013603686.1">
    <property type="nucleotide sequence ID" value="NC_015151.1"/>
</dbReference>
<keyword evidence="1" id="KW-0812">Transmembrane</keyword>
<dbReference type="eggNOG" id="arCOG00266">
    <property type="taxonomic scope" value="Archaea"/>
</dbReference>
<reference evidence="3 4" key="1">
    <citation type="journal article" date="2011" name="J. Bacteriol.">
        <title>Complete genome sequence of 'Vulcanisaeta moutnovskia' strain 768-28, a novel member of the hyperthermophilic crenarchaeal genus vulcanisaeta.</title>
        <authorList>
            <person name="Gumerov V.M."/>
            <person name="Mardanov A.V."/>
            <person name="Beletsky A.V."/>
            <person name="Prokofeva M.I."/>
            <person name="Bonch-Osmolovskaya E.A."/>
            <person name="Ravin N.V."/>
            <person name="Skryabin K.G."/>
        </authorList>
    </citation>
    <scope>NUCLEOTIDE SEQUENCE [LARGE SCALE GENOMIC DNA]</scope>
    <source>
        <strain evidence="3 4">768-28</strain>
    </source>
</reference>
<dbReference type="InterPro" id="IPR036374">
    <property type="entry name" value="OxRdtase_Mopterin-bd_sf"/>
</dbReference>
<dbReference type="GeneID" id="10287962"/>
<dbReference type="AlphaFoldDB" id="F0QTQ7"/>
<dbReference type="SUPFAM" id="SSF56524">
    <property type="entry name" value="Oxidoreductase molybdopterin-binding domain"/>
    <property type="match status" value="1"/>
</dbReference>
<evidence type="ECO:0000313" key="3">
    <source>
        <dbReference type="EMBL" id="ADY00523.1"/>
    </source>
</evidence>
<dbReference type="PANTHER" id="PTHR43032:SF4">
    <property type="entry name" value="OXIDOREDUCTASE MOLYBDOPTERIN-BINDING DOMAIN-CONTAINING PROTEIN"/>
    <property type="match status" value="1"/>
</dbReference>
<feature type="transmembrane region" description="Helical" evidence="1">
    <location>
        <begin position="21"/>
        <end position="42"/>
    </location>
</feature>
<keyword evidence="1" id="KW-0472">Membrane</keyword>
<dbReference type="STRING" id="985053.VMUT_0310"/>
<dbReference type="HOGENOM" id="CLU_923243_0_0_2"/>
<keyword evidence="1" id="KW-1133">Transmembrane helix</keyword>
<dbReference type="Pfam" id="PF00174">
    <property type="entry name" value="Oxidored_molyb"/>
    <property type="match status" value="1"/>
</dbReference>
<gene>
    <name evidence="3" type="ordered locus">VMUT_0310</name>
</gene>
<sequence length="301" mass="32672">MPSNTEGGRSRNMGISSRRRFLTMLLTAGAAAMLASMIPNAITNNGQGIESTTANNSAISSVINEPRANQLITNGSTVNITVPTVSHISAIKTFPTNKTQQVNVDAVAVSNATNNTGSTSNVTNVSLTPLDDWYIVQIGPTPQVNIGNYMLVVDGLVNNPLNLTYSELTSMPTTTIIDTLQCVSDPYFLKAMVKWIGVPLKYVLNAAGVQSGATKVILYGADGYTSDLPLWKAMEDDTLIAFMADGQPLLATHGYPVRLVVPRWWGYKYVKWLVKITVTNENYLGYWESRGYPDVARKNGD</sequence>
<name>F0QTQ7_VULM7</name>
<dbReference type="Gene3D" id="3.90.420.10">
    <property type="entry name" value="Oxidoreductase, molybdopterin-binding domain"/>
    <property type="match status" value="1"/>
</dbReference>
<evidence type="ECO:0000313" key="4">
    <source>
        <dbReference type="Proteomes" id="UP000007485"/>
    </source>
</evidence>
<dbReference type="InterPro" id="IPR006311">
    <property type="entry name" value="TAT_signal"/>
</dbReference>
<accession>F0QTQ7</accession>
<dbReference type="EMBL" id="CP002529">
    <property type="protein sequence ID" value="ADY00523.1"/>
    <property type="molecule type" value="Genomic_DNA"/>
</dbReference>
<dbReference type="Proteomes" id="UP000007485">
    <property type="component" value="Chromosome"/>
</dbReference>
<keyword evidence="4" id="KW-1185">Reference proteome</keyword>
<dbReference type="PROSITE" id="PS51318">
    <property type="entry name" value="TAT"/>
    <property type="match status" value="1"/>
</dbReference>
<feature type="domain" description="Oxidoreductase molybdopterin-binding" evidence="2">
    <location>
        <begin position="139"/>
        <end position="287"/>
    </location>
</feature>
<organism evidence="3 4">
    <name type="scientific">Vulcanisaeta moutnovskia (strain 768-28)</name>
    <dbReference type="NCBI Taxonomy" id="985053"/>
    <lineage>
        <taxon>Archaea</taxon>
        <taxon>Thermoproteota</taxon>
        <taxon>Thermoprotei</taxon>
        <taxon>Thermoproteales</taxon>
        <taxon>Thermoproteaceae</taxon>
        <taxon>Vulcanisaeta</taxon>
    </lineage>
</organism>
<protein>
    <submittedName>
        <fullName evidence="3">Oxidoreductase molybdopterin binding protein</fullName>
    </submittedName>
</protein>
<evidence type="ECO:0000256" key="1">
    <source>
        <dbReference type="SAM" id="Phobius"/>
    </source>
</evidence>